<sequence>MRKLVLVLFLGVSSIIFGQRNDKILITIDGEEISVGDFKRIYEKNLDAIDNEEAKDVQKNLDLFINYKLKVKEAYNIKLDTLPSYKKEIEGYRNQLSAPYMQDTVFINKLVKDAYFRTKNEVKAKHILIRTPKDATPKDTLEAYQKIMNIRARILKGEDFEAVAEETSEDPSARDDEKSGRKANKGNLGYFSAFKMVYPFEDAAYNTKVGEVSEPFKTRFGYHILKIDSLRASKGEVEVAHILINNQNKNAKKLIDSLYNQLEKDVQFKTLARKFSEDSGSKSKGGKLRQFGTGVMVKPFEDVAFNLQKEGEYSKPFKTPFGWHIIQLIKKHPVQPFSELQDELKSKVKSGDRAQLSEKAVIDKLKKKYTISENESAKAIFEHKNIRNIAQDSLQAVLLTINELEIKQEAFVKYLKNRGNTPIYELFNEFKDKEILSYYKENLEKTEPEFANTLQEYRDGLLLFELMQQKIWEKSSKDTLGLKNHYKANLSKFQNKEFNKIKGEVMNDYQNILEEKWIADLRNKSTIEVNNRELKKLIKFYKKD</sequence>
<dbReference type="GO" id="GO:0003755">
    <property type="term" value="F:peptidyl-prolyl cis-trans isomerase activity"/>
    <property type="evidence" value="ECO:0007669"/>
    <property type="project" value="UniProtKB-KW"/>
</dbReference>
<accession>A0A1B8TZP8</accession>
<evidence type="ECO:0000313" key="3">
    <source>
        <dbReference type="EMBL" id="OBY65111.1"/>
    </source>
</evidence>
<keyword evidence="1" id="KW-0697">Rotamase</keyword>
<feature type="domain" description="PpiC" evidence="2">
    <location>
        <begin position="119"/>
        <end position="229"/>
    </location>
</feature>
<dbReference type="Proteomes" id="UP000092584">
    <property type="component" value="Unassembled WGS sequence"/>
</dbReference>
<evidence type="ECO:0000256" key="1">
    <source>
        <dbReference type="PROSITE-ProRule" id="PRU00278"/>
    </source>
</evidence>
<dbReference type="SUPFAM" id="SSF54534">
    <property type="entry name" value="FKBP-like"/>
    <property type="match status" value="2"/>
</dbReference>
<dbReference type="RefSeq" id="WP_065318511.1">
    <property type="nucleotide sequence ID" value="NZ_CP017477.1"/>
</dbReference>
<feature type="domain" description="PpiC" evidence="2">
    <location>
        <begin position="234"/>
        <end position="330"/>
    </location>
</feature>
<keyword evidence="1 3" id="KW-0413">Isomerase</keyword>
<protein>
    <submittedName>
        <fullName evidence="3">Peptidylprolyl isomerase</fullName>
    </submittedName>
</protein>
<proteinExistence type="predicted"/>
<comment type="caution">
    <text evidence="3">The sequence shown here is derived from an EMBL/GenBank/DDBJ whole genome shotgun (WGS) entry which is preliminary data.</text>
</comment>
<reference evidence="4" key="1">
    <citation type="submission" date="2016-02" db="EMBL/GenBank/DDBJ databases">
        <authorList>
            <person name="Shin S.-K."/>
            <person name="Yi H."/>
            <person name="Kim E."/>
        </authorList>
    </citation>
    <scope>NUCLEOTIDE SEQUENCE [LARGE SCALE GENOMIC DNA]</scope>
    <source>
        <strain evidence="4">LPB0003</strain>
    </source>
</reference>
<dbReference type="OrthoDB" id="14196at2"/>
<organism evidence="3 4">
    <name type="scientific">Polaribacter vadi</name>
    <dbReference type="NCBI Taxonomy" id="1774273"/>
    <lineage>
        <taxon>Bacteria</taxon>
        <taxon>Pseudomonadati</taxon>
        <taxon>Bacteroidota</taxon>
        <taxon>Flavobacteriia</taxon>
        <taxon>Flavobacteriales</taxon>
        <taxon>Flavobacteriaceae</taxon>
    </lineage>
</organism>
<dbReference type="KEGG" id="pob:LPB03_00240"/>
<name>A0A1B8TZP8_9FLAO</name>
<dbReference type="STRING" id="1774273.LPB03_00240"/>
<dbReference type="EMBL" id="LSFM01000019">
    <property type="protein sequence ID" value="OBY65111.1"/>
    <property type="molecule type" value="Genomic_DNA"/>
</dbReference>
<gene>
    <name evidence="3" type="ORF">LPB3_04865</name>
</gene>
<dbReference type="PANTHER" id="PTHR47245">
    <property type="entry name" value="PEPTIDYLPROLYL ISOMERASE"/>
    <property type="match status" value="1"/>
</dbReference>
<dbReference type="Gene3D" id="3.10.50.40">
    <property type="match status" value="2"/>
</dbReference>
<dbReference type="PANTHER" id="PTHR47245:SF2">
    <property type="entry name" value="PEPTIDYL-PROLYL CIS-TRANS ISOMERASE HP_0175-RELATED"/>
    <property type="match status" value="1"/>
</dbReference>
<evidence type="ECO:0000259" key="2">
    <source>
        <dbReference type="PROSITE" id="PS50198"/>
    </source>
</evidence>
<dbReference type="InterPro" id="IPR050245">
    <property type="entry name" value="PrsA_foldase"/>
</dbReference>
<dbReference type="InterPro" id="IPR000297">
    <property type="entry name" value="PPIase_PpiC"/>
</dbReference>
<evidence type="ECO:0000313" key="4">
    <source>
        <dbReference type="Proteomes" id="UP000092584"/>
    </source>
</evidence>
<dbReference type="InterPro" id="IPR046357">
    <property type="entry name" value="PPIase_dom_sf"/>
</dbReference>
<dbReference type="Pfam" id="PF13616">
    <property type="entry name" value="Rotamase_3"/>
    <property type="match status" value="1"/>
</dbReference>
<dbReference type="PROSITE" id="PS50198">
    <property type="entry name" value="PPIC_PPIASE_2"/>
    <property type="match status" value="2"/>
</dbReference>
<dbReference type="AlphaFoldDB" id="A0A1B8TZP8"/>
<keyword evidence="4" id="KW-1185">Reference proteome</keyword>